<dbReference type="InterPro" id="IPR012337">
    <property type="entry name" value="RNaseH-like_sf"/>
</dbReference>
<dbReference type="InterPro" id="IPR025724">
    <property type="entry name" value="GAG-pre-integrase_dom"/>
</dbReference>
<dbReference type="Proteomes" id="UP001151760">
    <property type="component" value="Unassembled WGS sequence"/>
</dbReference>
<dbReference type="InterPro" id="IPR036397">
    <property type="entry name" value="RNaseH_sf"/>
</dbReference>
<dbReference type="Gene3D" id="3.30.420.10">
    <property type="entry name" value="Ribonuclease H-like superfamily/Ribonuclease H"/>
    <property type="match status" value="1"/>
</dbReference>
<sequence length="1872" mass="214925">MTTLAEHMIVAGANNRPPMLEKTMYNLWQSRMLLYIKGKEHGRMMLKSILEGPLVYPTIEVDGVTRLKTYEELSDKEKLQDDCDLHATNIVLQGSELSYQECECKLYNEFDMFASIKGETLHEYYMRDDPIASLNKVMTFLSTVIALHFPNINNQLRTSSNPKNQATIHDGRVIVQQVQGRQSQGFAGNGLKSNATGHMARQCTQPKRPRNSSRFKEKLMLVEAHEFSQVLDEEQLAFLADPRVVVGQDTQTTMPINFAFQTDDLDAFDSDCDEAPGAQAVLMANLSSYDSYIVITSDSNIISYEQYLQETEIAKCTADNLKHKELYASLTAKLESYRERVKQFEERQNEIDTLKFNLSKHEKENESLISKIDALKKQSKDKEDKYIEKATDLEKQKKELENIVYKVGQSTQTMHMLTKPLVFYDDTYKQALGYQNPFYLKKAQRIKPTLYDAYVISKKHDVISVADSKETLLLTEESRLKMMEKQNDLICKDKKVNISPINYVDLNNLYEHFGKHFVPQKELSVEQAFWLRISNPISEQPVVVKARITPNAITEGAWGFEHTKGVFMTECSVDKKYFEIEKKELSLDNDLLLEHIIYQDVMNVVMHANVHSHNVLLANNNSLEHDNSAYELLKHENDRLIMLPISQDLVYTAVNSLAAINDYKNMQKSFVDEYNETLELKVELAKKNDMIEKAVYNKLSKRCSRLENRCISLEIKLKQSKESFQTNRPSHNQDTPEFKEFFIINDLQAQLKAKNVSIEKLKEHIANLKEKNVVDSVQTMHNSNVVTSKVYKLDLQPLSPRIKNNRDAHVDYLNVTQEHTDTLRDIVKQARALKPLDNALDYTLSSSTEASRSKPRSNTKKDKIKQTSSSNNKKNKVEDHPRIAKSCLNNMNRVSKSVYNANVKHSVLNVNSELICATCHECMFDVIHDLYVHDYLNDVNARVKSKSVKSRSAKSKKKKMWKPTVGNKLTLVNGTRALQPYDRSAPAPQLPINITSKTKSWLWHRQLSYLNFDTLNQLAKQGLVRDLRKPKFKKDHLCLACSLWKSKKHSHKPKADDANQEKLYLLHMDLCGPILVESINGKKYILVIIDDYSRVTYANFLRSKDETSEVIIKCLKQIQICLNASIRNVRTDNETEFVNQTLKDYYENVGIIHQTSVMRTPQQDGVVERRNRTLMEAICTMLIFSKASLYLWAEAVSTTCYTKNRSLIRLRYNKTPYELMHEKKPDLSFLHVFGSLCYPTNDSEDLGKLKPKAGIGIFVGYAPRKKAYRIYNKRTRQIMETIHVTFDKLTAMAFEQFSLLPTPQLMILGTLNSGLYLNPPASVASPIQAAAAPRPVDLVVEQKNFKEEMLEPSWIEAMQEEIHEFVKKDEFRGVLKNKARLVAKGYHQEEGIDFEESFAPVARIEAIHQDNLNHVYRLKKALYGLKQATRVWYDMLSSFILSQEFSKGAVDPTLFTMKTGHNILLVQIYVDDIIFSSINIAMCDVFANIMTSKFKILMMDKMSFFLGLQISQSPRGIFINQPKYALEIIKKYGMQSSDPVDTPMVDKSKFDEDLQGKLVDPTHYHGMIGCLMYLTSSRPDLVFAVCMCALYQATPTEKHLHAHMQMQTTLGVKILDEAHLVVHNSWGINLSAGHSRSKRALLSLVQRSGGKWSGGALLCQNRISASRHLHQSFASRKIKLLDKQAWNEKHVSRNSEKSDRKRGRVMVILGICLRVQNQEFTVLPSNDSLMDFLLELGYKGIEILWGIFHKENVDYAAFIWEDFQYQIDNKKSKVRRREIMPYPGFTKVIIHLFLSQYKSISKRQGSRYNTVNNDGVLDRLKFISKREEHQVYGKPISDILVTNDIQNSEAYKKFIALSTDSILPKKGRGKGA</sequence>
<dbReference type="InterPro" id="IPR001584">
    <property type="entry name" value="Integrase_cat-core"/>
</dbReference>
<dbReference type="PROSITE" id="PS50994">
    <property type="entry name" value="INTEGRASE"/>
    <property type="match status" value="1"/>
</dbReference>
<proteinExistence type="predicted"/>
<evidence type="ECO:0000259" key="5">
    <source>
        <dbReference type="PROSITE" id="PS50994"/>
    </source>
</evidence>
<evidence type="ECO:0000313" key="7">
    <source>
        <dbReference type="Proteomes" id="UP001151760"/>
    </source>
</evidence>
<dbReference type="Pfam" id="PF25597">
    <property type="entry name" value="SH3_retrovirus"/>
    <property type="match status" value="1"/>
</dbReference>
<comment type="caution">
    <text evidence="6">The sequence shown here is derived from an EMBL/GenBank/DDBJ whole genome shotgun (WGS) entry which is preliminary data.</text>
</comment>
<reference evidence="6" key="2">
    <citation type="submission" date="2022-01" db="EMBL/GenBank/DDBJ databases">
        <authorList>
            <person name="Yamashiro T."/>
            <person name="Shiraishi A."/>
            <person name="Satake H."/>
            <person name="Nakayama K."/>
        </authorList>
    </citation>
    <scope>NUCLEOTIDE SEQUENCE</scope>
</reference>
<feature type="region of interest" description="Disordered" evidence="4">
    <location>
        <begin position="185"/>
        <end position="212"/>
    </location>
</feature>
<evidence type="ECO:0000256" key="2">
    <source>
        <dbReference type="ARBA" id="ARBA00022801"/>
    </source>
</evidence>
<reference evidence="6" key="1">
    <citation type="journal article" date="2022" name="Int. J. Mol. Sci.">
        <title>Draft Genome of Tanacetum Coccineum: Genomic Comparison of Closely Related Tanacetum-Family Plants.</title>
        <authorList>
            <person name="Yamashiro T."/>
            <person name="Shiraishi A."/>
            <person name="Nakayama K."/>
            <person name="Satake H."/>
        </authorList>
    </citation>
    <scope>NUCLEOTIDE SEQUENCE</scope>
</reference>
<dbReference type="EMBL" id="BQNB010014487">
    <property type="protein sequence ID" value="GJT28759.1"/>
    <property type="molecule type" value="Genomic_DNA"/>
</dbReference>
<dbReference type="Pfam" id="PF13976">
    <property type="entry name" value="gag_pre-integrs"/>
    <property type="match status" value="1"/>
</dbReference>
<name>A0ABQ5CPW2_9ASTR</name>
<protein>
    <submittedName>
        <fullName evidence="6">Retrovirus-related pol polyprotein from transposon TNT 1-94</fullName>
    </submittedName>
</protein>
<dbReference type="InterPro" id="IPR057670">
    <property type="entry name" value="SH3_retrovirus"/>
</dbReference>
<organism evidence="6 7">
    <name type="scientific">Tanacetum coccineum</name>
    <dbReference type="NCBI Taxonomy" id="301880"/>
    <lineage>
        <taxon>Eukaryota</taxon>
        <taxon>Viridiplantae</taxon>
        <taxon>Streptophyta</taxon>
        <taxon>Embryophyta</taxon>
        <taxon>Tracheophyta</taxon>
        <taxon>Spermatophyta</taxon>
        <taxon>Magnoliopsida</taxon>
        <taxon>eudicotyledons</taxon>
        <taxon>Gunneridae</taxon>
        <taxon>Pentapetalae</taxon>
        <taxon>asterids</taxon>
        <taxon>campanulids</taxon>
        <taxon>Asterales</taxon>
        <taxon>Asteraceae</taxon>
        <taxon>Asteroideae</taxon>
        <taxon>Anthemideae</taxon>
        <taxon>Anthemidinae</taxon>
        <taxon>Tanacetum</taxon>
    </lineage>
</organism>
<accession>A0ABQ5CPW2</accession>
<evidence type="ECO:0000313" key="6">
    <source>
        <dbReference type="EMBL" id="GJT28759.1"/>
    </source>
</evidence>
<feature type="domain" description="Integrase catalytic" evidence="5">
    <location>
        <begin position="1049"/>
        <end position="1224"/>
    </location>
</feature>
<keyword evidence="1" id="KW-0479">Metal-binding</keyword>
<evidence type="ECO:0000256" key="3">
    <source>
        <dbReference type="SAM" id="Coils"/>
    </source>
</evidence>
<dbReference type="Pfam" id="PF07727">
    <property type="entry name" value="RVT_2"/>
    <property type="match status" value="1"/>
</dbReference>
<dbReference type="Pfam" id="PF00665">
    <property type="entry name" value="rve"/>
    <property type="match status" value="1"/>
</dbReference>
<keyword evidence="7" id="KW-1185">Reference proteome</keyword>
<feature type="coiled-coil region" evidence="3">
    <location>
        <begin position="320"/>
        <end position="403"/>
    </location>
</feature>
<dbReference type="InterPro" id="IPR039537">
    <property type="entry name" value="Retrotran_Ty1/copia-like"/>
</dbReference>
<feature type="coiled-coil region" evidence="3">
    <location>
        <begin position="696"/>
        <end position="771"/>
    </location>
</feature>
<evidence type="ECO:0000256" key="4">
    <source>
        <dbReference type="SAM" id="MobiDB-lite"/>
    </source>
</evidence>
<gene>
    <name evidence="6" type="ORF">Tco_0909034</name>
</gene>
<dbReference type="SUPFAM" id="SSF53098">
    <property type="entry name" value="Ribonuclease H-like"/>
    <property type="match status" value="1"/>
</dbReference>
<dbReference type="PANTHER" id="PTHR42648">
    <property type="entry name" value="TRANSPOSASE, PUTATIVE-RELATED"/>
    <property type="match status" value="1"/>
</dbReference>
<keyword evidence="3" id="KW-0175">Coiled coil</keyword>
<evidence type="ECO:0000256" key="1">
    <source>
        <dbReference type="ARBA" id="ARBA00022723"/>
    </source>
</evidence>
<dbReference type="InterPro" id="IPR043502">
    <property type="entry name" value="DNA/RNA_pol_sf"/>
</dbReference>
<keyword evidence="2" id="KW-0378">Hydrolase</keyword>
<dbReference type="PANTHER" id="PTHR42648:SF18">
    <property type="entry name" value="RETROTRANSPOSON, UNCLASSIFIED-LIKE PROTEIN"/>
    <property type="match status" value="1"/>
</dbReference>
<dbReference type="InterPro" id="IPR013103">
    <property type="entry name" value="RVT_2"/>
</dbReference>
<feature type="region of interest" description="Disordered" evidence="4">
    <location>
        <begin position="845"/>
        <end position="882"/>
    </location>
</feature>
<dbReference type="SUPFAM" id="SSF56672">
    <property type="entry name" value="DNA/RNA polymerases"/>
    <property type="match status" value="1"/>
</dbReference>